<dbReference type="PRINTS" id="PR00344">
    <property type="entry name" value="BCTRLSENSOR"/>
</dbReference>
<dbReference type="InterPro" id="IPR036890">
    <property type="entry name" value="HATPase_C_sf"/>
</dbReference>
<organism evidence="11 12">
    <name type="scientific">Magnetospirillum fulvum MGU-K5</name>
    <dbReference type="NCBI Taxonomy" id="1316936"/>
    <lineage>
        <taxon>Bacteria</taxon>
        <taxon>Pseudomonadati</taxon>
        <taxon>Pseudomonadota</taxon>
        <taxon>Alphaproteobacteria</taxon>
        <taxon>Rhodospirillales</taxon>
        <taxon>Rhodospirillaceae</taxon>
        <taxon>Magnetospirillum</taxon>
    </lineage>
</organism>
<dbReference type="GO" id="GO:0000155">
    <property type="term" value="F:phosphorelay sensor kinase activity"/>
    <property type="evidence" value="ECO:0007669"/>
    <property type="project" value="InterPro"/>
</dbReference>
<evidence type="ECO:0000256" key="1">
    <source>
        <dbReference type="ARBA" id="ARBA00000085"/>
    </source>
</evidence>
<accession>S9S7U9</accession>
<dbReference type="InterPro" id="IPR005467">
    <property type="entry name" value="His_kinase_dom"/>
</dbReference>
<dbReference type="PROSITE" id="PS50109">
    <property type="entry name" value="HIS_KIN"/>
    <property type="match status" value="1"/>
</dbReference>
<dbReference type="eggNOG" id="COG2203">
    <property type="taxonomic scope" value="Bacteria"/>
</dbReference>
<evidence type="ECO:0000256" key="4">
    <source>
        <dbReference type="ARBA" id="ARBA00022679"/>
    </source>
</evidence>
<dbReference type="InterPro" id="IPR003661">
    <property type="entry name" value="HisK_dim/P_dom"/>
</dbReference>
<evidence type="ECO:0000259" key="9">
    <source>
        <dbReference type="PROSITE" id="PS50109"/>
    </source>
</evidence>
<dbReference type="Pfam" id="PF13426">
    <property type="entry name" value="PAS_9"/>
    <property type="match status" value="1"/>
</dbReference>
<comment type="caution">
    <text evidence="11">The sequence shown here is derived from an EMBL/GenBank/DDBJ whole genome shotgun (WGS) entry which is preliminary data.</text>
</comment>
<dbReference type="CDD" id="cd00082">
    <property type="entry name" value="HisKA"/>
    <property type="match status" value="1"/>
</dbReference>
<gene>
    <name evidence="11" type="ORF">K678_08144</name>
</gene>
<dbReference type="Gene3D" id="3.30.565.10">
    <property type="entry name" value="Histidine kinase-like ATPase, C-terminal domain"/>
    <property type="match status" value="1"/>
</dbReference>
<dbReference type="SUPFAM" id="SSF55785">
    <property type="entry name" value="PYP-like sensor domain (PAS domain)"/>
    <property type="match status" value="2"/>
</dbReference>
<comment type="catalytic activity">
    <reaction evidence="1">
        <text>ATP + protein L-histidine = ADP + protein N-phospho-L-histidine.</text>
        <dbReference type="EC" id="2.7.13.3"/>
    </reaction>
</comment>
<dbReference type="Gene3D" id="1.10.287.130">
    <property type="match status" value="1"/>
</dbReference>
<dbReference type="InterPro" id="IPR000014">
    <property type="entry name" value="PAS"/>
</dbReference>
<dbReference type="Gene3D" id="3.30.450.40">
    <property type="match status" value="1"/>
</dbReference>
<keyword evidence="8" id="KW-0902">Two-component regulatory system</keyword>
<evidence type="ECO:0000256" key="2">
    <source>
        <dbReference type="ARBA" id="ARBA00012438"/>
    </source>
</evidence>
<keyword evidence="4" id="KW-0808">Transferase</keyword>
<dbReference type="NCBIfam" id="TIGR00229">
    <property type="entry name" value="sensory_box"/>
    <property type="match status" value="1"/>
</dbReference>
<dbReference type="RefSeq" id="WP_021131973.1">
    <property type="nucleotide sequence ID" value="NZ_AQPH01000024.1"/>
</dbReference>
<reference evidence="11 12" key="1">
    <citation type="submission" date="2013-04" db="EMBL/GenBank/DDBJ databases">
        <authorList>
            <person name="Kuznetsov B."/>
            <person name="Ivanovsky R."/>
        </authorList>
    </citation>
    <scope>NUCLEOTIDE SEQUENCE [LARGE SCALE GENOMIC DNA]</scope>
    <source>
        <strain evidence="11 12">MGU-K5</strain>
    </source>
</reference>
<dbReference type="SMART" id="SM00065">
    <property type="entry name" value="GAF"/>
    <property type="match status" value="1"/>
</dbReference>
<dbReference type="SUPFAM" id="SSF55874">
    <property type="entry name" value="ATPase domain of HSP90 chaperone/DNA topoisomerase II/histidine kinase"/>
    <property type="match status" value="1"/>
</dbReference>
<dbReference type="PATRIC" id="fig|1316936.3.peg.1627"/>
<dbReference type="CDD" id="cd00130">
    <property type="entry name" value="PAS"/>
    <property type="match status" value="2"/>
</dbReference>
<dbReference type="InterPro" id="IPR013655">
    <property type="entry name" value="PAS_fold_3"/>
</dbReference>
<dbReference type="SUPFAM" id="SSF47384">
    <property type="entry name" value="Homodimeric domain of signal transducing histidine kinase"/>
    <property type="match status" value="1"/>
</dbReference>
<feature type="domain" description="PAS" evidence="10">
    <location>
        <begin position="329"/>
        <end position="376"/>
    </location>
</feature>
<dbReference type="EC" id="2.7.13.3" evidence="2"/>
<evidence type="ECO:0000313" key="12">
    <source>
        <dbReference type="Proteomes" id="UP000015350"/>
    </source>
</evidence>
<evidence type="ECO:0000256" key="7">
    <source>
        <dbReference type="ARBA" id="ARBA00022840"/>
    </source>
</evidence>
<dbReference type="Pfam" id="PF01590">
    <property type="entry name" value="GAF"/>
    <property type="match status" value="1"/>
</dbReference>
<keyword evidence="3" id="KW-0597">Phosphoprotein</keyword>
<dbReference type="GO" id="GO:0005524">
    <property type="term" value="F:ATP binding"/>
    <property type="evidence" value="ECO:0007669"/>
    <property type="project" value="UniProtKB-KW"/>
</dbReference>
<evidence type="ECO:0000256" key="8">
    <source>
        <dbReference type="ARBA" id="ARBA00023012"/>
    </source>
</evidence>
<dbReference type="PANTHER" id="PTHR43065">
    <property type="entry name" value="SENSOR HISTIDINE KINASE"/>
    <property type="match status" value="1"/>
</dbReference>
<dbReference type="Proteomes" id="UP000015350">
    <property type="component" value="Unassembled WGS sequence"/>
</dbReference>
<dbReference type="PROSITE" id="PS50112">
    <property type="entry name" value="PAS"/>
    <property type="match status" value="2"/>
</dbReference>
<keyword evidence="5" id="KW-0547">Nucleotide-binding</keyword>
<proteinExistence type="predicted"/>
<feature type="domain" description="Histidine kinase" evidence="9">
    <location>
        <begin position="444"/>
        <end position="674"/>
    </location>
</feature>
<protein>
    <recommendedName>
        <fullName evidence="2">histidine kinase</fullName>
        <ecNumber evidence="2">2.7.13.3</ecNumber>
    </recommendedName>
</protein>
<evidence type="ECO:0000259" key="10">
    <source>
        <dbReference type="PROSITE" id="PS50112"/>
    </source>
</evidence>
<evidence type="ECO:0000256" key="6">
    <source>
        <dbReference type="ARBA" id="ARBA00022777"/>
    </source>
</evidence>
<dbReference type="InterPro" id="IPR029016">
    <property type="entry name" value="GAF-like_dom_sf"/>
</dbReference>
<evidence type="ECO:0000313" key="11">
    <source>
        <dbReference type="EMBL" id="EPY01972.1"/>
    </source>
</evidence>
<dbReference type="InterPro" id="IPR003018">
    <property type="entry name" value="GAF"/>
</dbReference>
<dbReference type="Pfam" id="PF08447">
    <property type="entry name" value="PAS_3"/>
    <property type="match status" value="1"/>
</dbReference>
<dbReference type="STRING" id="1316936.K678_08144"/>
<dbReference type="SMART" id="SM00388">
    <property type="entry name" value="HisKA"/>
    <property type="match status" value="1"/>
</dbReference>
<dbReference type="InterPro" id="IPR003594">
    <property type="entry name" value="HATPase_dom"/>
</dbReference>
<dbReference type="InterPro" id="IPR036097">
    <property type="entry name" value="HisK_dim/P_sf"/>
</dbReference>
<dbReference type="SUPFAM" id="SSF55781">
    <property type="entry name" value="GAF domain-like"/>
    <property type="match status" value="1"/>
</dbReference>
<keyword evidence="6 11" id="KW-0418">Kinase</keyword>
<dbReference type="InterPro" id="IPR004358">
    <property type="entry name" value="Sig_transdc_His_kin-like_C"/>
</dbReference>
<feature type="domain" description="PAS" evidence="10">
    <location>
        <begin position="180"/>
        <end position="225"/>
    </location>
</feature>
<name>S9S7U9_MAGFU</name>
<evidence type="ECO:0000256" key="5">
    <source>
        <dbReference type="ARBA" id="ARBA00022741"/>
    </source>
</evidence>
<dbReference type="AlphaFoldDB" id="S9S7U9"/>
<dbReference type="eggNOG" id="COG4191">
    <property type="taxonomic scope" value="Bacteria"/>
</dbReference>
<sequence>MPPQGEAGRIAALHRYRILDTEAEPAFDRIVKLAALLLDVPIALISLVDTDRQWFKAALGLKVRETPRCIAFCDHAIRGEGIFVVPDAKADPRFADNSLVTGEPFLRFYAGVPLVTSDGYALGTLCALDLEPQQLDARGVTILNELAAQAMHELDVRAALGDLYDQVDRGYHSERALRSTNLQLAALLNVTANAVVAADSETRIIAWNRAAEEMFGYKPQEVAGQPISCLLSDRHRTAEAGSLSKDATMRDGSPRLLHGQRKNGQEFPMEAFLACWDDPLAAASFGVIIRDVTLRSQRLEEISRSRVHLAEAQRIAGLGSWDWTVDDDVITLSEQMAWLLGLPDERAVTKEQFLSRLHEDDRAAFRGEVARVLTGDLSPSYTFRVPGETSGLRILRGSCRLVEGWDGRVNRVIGVAQDITDLSRREAVERQREKLVALGELAGGVAHELNNLLQPILSLVDLSLGFIHPGPPTEDELEEMHAYFTCVLDYTRQGREIVRQILRFARKEGAVLSVVDFVAEMQSTLGFLHGVLPSGVGLVAEIEPSAAGYARVNAVELTQIMTNLAVNAVYAMGGQGRLTVSLSESDLSVEVSHALGVEPGRFFVLAIADTGPGMPEAIRSRIFEPFFTTKPVGEGTGLGLSVVHGIVQSWAGAVEVTSAVGQGATFTLYIPKLHDFVSDGEI</sequence>
<dbReference type="PANTHER" id="PTHR43065:SF46">
    <property type="entry name" value="C4-DICARBOXYLATE TRANSPORT SENSOR PROTEIN DCTB"/>
    <property type="match status" value="1"/>
</dbReference>
<evidence type="ECO:0000256" key="3">
    <source>
        <dbReference type="ARBA" id="ARBA00022553"/>
    </source>
</evidence>
<dbReference type="InterPro" id="IPR035965">
    <property type="entry name" value="PAS-like_dom_sf"/>
</dbReference>
<dbReference type="SMART" id="SM00091">
    <property type="entry name" value="PAS"/>
    <property type="match status" value="2"/>
</dbReference>
<keyword evidence="7" id="KW-0067">ATP-binding</keyword>
<dbReference type="SMART" id="SM00387">
    <property type="entry name" value="HATPase_c"/>
    <property type="match status" value="1"/>
</dbReference>
<dbReference type="EMBL" id="AQPH01000024">
    <property type="protein sequence ID" value="EPY01972.1"/>
    <property type="molecule type" value="Genomic_DNA"/>
</dbReference>
<dbReference type="Gene3D" id="3.30.450.20">
    <property type="entry name" value="PAS domain"/>
    <property type="match status" value="2"/>
</dbReference>
<dbReference type="Pfam" id="PF02518">
    <property type="entry name" value="HATPase_c"/>
    <property type="match status" value="1"/>
</dbReference>